<sequence length="49" mass="5456">CRAGPRCWAVRPPAGCTSARCRPWSRWSPARRSSRWCCCWSACTGLGQA</sequence>
<proteinExistence type="predicted"/>
<feature type="non-terminal residue" evidence="1">
    <location>
        <position position="1"/>
    </location>
</feature>
<organism evidence="1">
    <name type="scientific">uncultured Friedmanniella sp</name>
    <dbReference type="NCBI Taxonomy" id="335381"/>
    <lineage>
        <taxon>Bacteria</taxon>
        <taxon>Bacillati</taxon>
        <taxon>Actinomycetota</taxon>
        <taxon>Actinomycetes</taxon>
        <taxon>Propionibacteriales</taxon>
        <taxon>Nocardioidaceae</taxon>
        <taxon>Friedmanniella</taxon>
        <taxon>environmental samples</taxon>
    </lineage>
</organism>
<name>A0A6J4JSN1_9ACTN</name>
<gene>
    <name evidence="1" type="ORF">AVDCRST_MAG48-168</name>
</gene>
<feature type="non-terminal residue" evidence="1">
    <location>
        <position position="49"/>
    </location>
</feature>
<dbReference type="EMBL" id="CADCTS010000025">
    <property type="protein sequence ID" value="CAA9286513.1"/>
    <property type="molecule type" value="Genomic_DNA"/>
</dbReference>
<accession>A0A6J4JSN1</accession>
<dbReference type="AlphaFoldDB" id="A0A6J4JSN1"/>
<protein>
    <submittedName>
        <fullName evidence="1">Uncharacterized protein</fullName>
    </submittedName>
</protein>
<evidence type="ECO:0000313" key="1">
    <source>
        <dbReference type="EMBL" id="CAA9286513.1"/>
    </source>
</evidence>
<reference evidence="1" key="1">
    <citation type="submission" date="2020-02" db="EMBL/GenBank/DDBJ databases">
        <authorList>
            <person name="Meier V. D."/>
        </authorList>
    </citation>
    <scope>NUCLEOTIDE SEQUENCE</scope>
    <source>
        <strain evidence="1">AVDCRST_MAG48</strain>
    </source>
</reference>